<reference evidence="4 5" key="1">
    <citation type="submission" date="2017-02" db="EMBL/GenBank/DDBJ databases">
        <title>Genomes of Trichoderma spp. with biocontrol activity.</title>
        <authorList>
            <person name="Gardiner D."/>
            <person name="Kazan K."/>
            <person name="Vos C."/>
            <person name="Harvey P."/>
        </authorList>
    </citation>
    <scope>NUCLEOTIDE SEQUENCE [LARGE SCALE GENOMIC DNA]</scope>
    <source>
        <strain evidence="4 5">A5MH</strain>
    </source>
</reference>
<dbReference type="Gene3D" id="1.10.1520.10">
    <property type="entry name" value="Ribonuclease III domain"/>
    <property type="match status" value="1"/>
</dbReference>
<dbReference type="Proteomes" id="UP000236546">
    <property type="component" value="Unassembled WGS sequence"/>
</dbReference>
<sequence length="419" mass="46941">MSKRHNTSSVDNRAKRQQIDDFRNDTEFVISVKTTSQALALLAEQADELVDCLQSLKRQFSQSTNPTDFQIGTINSNLSRLTRRLLPSFQIIGSIDEPITETARPLAKETSTSTALGAAQDSPNIPVLSPVTVTPWISSEISQDWPPLPPILDPKLAEEAFTHPGLGMDFSYERLEWLGDAYLELIASSLIHQTFPKLRSGPLSQLRERLIRNITLAEYFRYYDMEKRAKLPNHFDSSGGLGRGRSKDKDLLKTQADMFEAYVAAVILSDPQEGLVKVVEWLKALWGRAIKEDIEKAEAAKRRRETQSTGVEATEKNSKQRLSVKIVTKGVSIDYKDLPGEKRDRHLKLPLYTVGAYLTGYGEVGRLLAVGTALSKKEAGQKAAEAALQNKRLIQAYEEKKRQYIQARDDNALVDRLLG</sequence>
<organism evidence="4 5">
    <name type="scientific">Trichoderma gamsii</name>
    <dbReference type="NCBI Taxonomy" id="398673"/>
    <lineage>
        <taxon>Eukaryota</taxon>
        <taxon>Fungi</taxon>
        <taxon>Dikarya</taxon>
        <taxon>Ascomycota</taxon>
        <taxon>Pezizomycotina</taxon>
        <taxon>Sordariomycetes</taxon>
        <taxon>Hypocreomycetidae</taxon>
        <taxon>Hypocreales</taxon>
        <taxon>Hypocreaceae</taxon>
        <taxon>Trichoderma</taxon>
    </lineage>
</organism>
<dbReference type="GO" id="GO:0004525">
    <property type="term" value="F:ribonuclease III activity"/>
    <property type="evidence" value="ECO:0007669"/>
    <property type="project" value="InterPro"/>
</dbReference>
<comment type="caution">
    <text evidence="4">The sequence shown here is derived from an EMBL/GenBank/DDBJ whole genome shotgun (WGS) entry which is preliminary data.</text>
</comment>
<keyword evidence="1" id="KW-0694">RNA-binding</keyword>
<dbReference type="PANTHER" id="PTHR11207">
    <property type="entry name" value="RIBONUCLEASE III"/>
    <property type="match status" value="1"/>
</dbReference>
<dbReference type="InterPro" id="IPR036389">
    <property type="entry name" value="RNase_III_sf"/>
</dbReference>
<gene>
    <name evidence="4" type="ORF">TGAMA5MH_10215</name>
</gene>
<dbReference type="GO" id="GO:0034475">
    <property type="term" value="P:U4 snRNA 3'-end processing"/>
    <property type="evidence" value="ECO:0007669"/>
    <property type="project" value="TreeGrafter"/>
</dbReference>
<protein>
    <recommendedName>
        <fullName evidence="3">RNase III domain-containing protein</fullName>
    </recommendedName>
</protein>
<dbReference type="EMBL" id="MTYH01000126">
    <property type="protein sequence ID" value="PNP37874.1"/>
    <property type="molecule type" value="Genomic_DNA"/>
</dbReference>
<evidence type="ECO:0000256" key="2">
    <source>
        <dbReference type="SAM" id="Coils"/>
    </source>
</evidence>
<evidence type="ECO:0000313" key="5">
    <source>
        <dbReference type="Proteomes" id="UP000236546"/>
    </source>
</evidence>
<feature type="domain" description="RNase III" evidence="3">
    <location>
        <begin position="153"/>
        <end position="271"/>
    </location>
</feature>
<dbReference type="GO" id="GO:0003723">
    <property type="term" value="F:RNA binding"/>
    <property type="evidence" value="ECO:0007669"/>
    <property type="project" value="UniProtKB-KW"/>
</dbReference>
<evidence type="ECO:0000259" key="3">
    <source>
        <dbReference type="PROSITE" id="PS50142"/>
    </source>
</evidence>
<dbReference type="GO" id="GO:0005654">
    <property type="term" value="C:nucleoplasm"/>
    <property type="evidence" value="ECO:0007669"/>
    <property type="project" value="TreeGrafter"/>
</dbReference>
<evidence type="ECO:0000256" key="1">
    <source>
        <dbReference type="ARBA" id="ARBA00022884"/>
    </source>
</evidence>
<dbReference type="SMART" id="SM00535">
    <property type="entry name" value="RIBOc"/>
    <property type="match status" value="1"/>
</dbReference>
<accession>A0A2K0SX89</accession>
<dbReference type="Pfam" id="PF00636">
    <property type="entry name" value="Ribonuclease_3"/>
    <property type="match status" value="1"/>
</dbReference>
<dbReference type="InterPro" id="IPR000999">
    <property type="entry name" value="RNase_III_dom"/>
</dbReference>
<dbReference type="AlphaFoldDB" id="A0A2K0SX89"/>
<proteinExistence type="predicted"/>
<dbReference type="GO" id="GO:0006364">
    <property type="term" value="P:rRNA processing"/>
    <property type="evidence" value="ECO:0007669"/>
    <property type="project" value="TreeGrafter"/>
</dbReference>
<dbReference type="PROSITE" id="PS50142">
    <property type="entry name" value="RNASE_3_2"/>
    <property type="match status" value="1"/>
</dbReference>
<dbReference type="PROSITE" id="PS00517">
    <property type="entry name" value="RNASE_3_1"/>
    <property type="match status" value="1"/>
</dbReference>
<dbReference type="PANTHER" id="PTHR11207:SF0">
    <property type="entry name" value="RIBONUCLEASE 3"/>
    <property type="match status" value="1"/>
</dbReference>
<feature type="coiled-coil region" evidence="2">
    <location>
        <begin position="383"/>
        <end position="410"/>
    </location>
</feature>
<dbReference type="GO" id="GO:0006369">
    <property type="term" value="P:termination of RNA polymerase II transcription"/>
    <property type="evidence" value="ECO:0007669"/>
    <property type="project" value="TreeGrafter"/>
</dbReference>
<dbReference type="CDD" id="cd00593">
    <property type="entry name" value="RIBOc"/>
    <property type="match status" value="1"/>
</dbReference>
<dbReference type="OrthoDB" id="2392202at2759"/>
<evidence type="ECO:0000313" key="4">
    <source>
        <dbReference type="EMBL" id="PNP37874.1"/>
    </source>
</evidence>
<dbReference type="Gene3D" id="3.30.160.20">
    <property type="match status" value="1"/>
</dbReference>
<name>A0A2K0SX89_9HYPO</name>
<keyword evidence="2" id="KW-0175">Coiled coil</keyword>
<dbReference type="SUPFAM" id="SSF54768">
    <property type="entry name" value="dsRNA-binding domain-like"/>
    <property type="match status" value="1"/>
</dbReference>
<dbReference type="SUPFAM" id="SSF69065">
    <property type="entry name" value="RNase III domain-like"/>
    <property type="match status" value="1"/>
</dbReference>